<feature type="domain" description="PDZ" evidence="2">
    <location>
        <begin position="41"/>
        <end position="117"/>
    </location>
</feature>
<evidence type="ECO:0000256" key="1">
    <source>
        <dbReference type="ARBA" id="ARBA00022825"/>
    </source>
</evidence>
<dbReference type="SUPFAM" id="SSF50494">
    <property type="entry name" value="Trypsin-like serine proteases"/>
    <property type="match status" value="1"/>
</dbReference>
<dbReference type="InterPro" id="IPR014219">
    <property type="entry name" value="SpoIVB"/>
</dbReference>
<comment type="caution">
    <text evidence="4">The sequence shown here is derived from an EMBL/GenBank/DDBJ whole genome shotgun (WGS) entry which is preliminary data.</text>
</comment>
<dbReference type="PROSITE" id="PS50106">
    <property type="entry name" value="PDZ"/>
    <property type="match status" value="1"/>
</dbReference>
<accession>A0ABV2KXK4</accession>
<dbReference type="SMART" id="SM00228">
    <property type="entry name" value="PDZ"/>
    <property type="match status" value="1"/>
</dbReference>
<keyword evidence="5" id="KW-1185">Reference proteome</keyword>
<dbReference type="InterPro" id="IPR036034">
    <property type="entry name" value="PDZ_sf"/>
</dbReference>
<evidence type="ECO:0000259" key="2">
    <source>
        <dbReference type="PROSITE" id="PS50106"/>
    </source>
</evidence>
<dbReference type="RefSeq" id="WP_354221565.1">
    <property type="nucleotide sequence ID" value="NZ_JBEPMX010000015.1"/>
</dbReference>
<dbReference type="EC" id="3.4.21.116" evidence="4"/>
<dbReference type="Gene3D" id="2.30.42.10">
    <property type="match status" value="1"/>
</dbReference>
<keyword evidence="1" id="KW-0720">Serine protease</keyword>
<name>A0ABV2KXK4_9BACI</name>
<dbReference type="NCBIfam" id="TIGR02860">
    <property type="entry name" value="spore_IV_B"/>
    <property type="match status" value="1"/>
</dbReference>
<evidence type="ECO:0000313" key="4">
    <source>
        <dbReference type="EMBL" id="MET3684323.1"/>
    </source>
</evidence>
<sequence>MSRSRIALHIILLVSFVLPFTLPQPVLAQSLQPVEEVIPGGQSLGIKLHSSGVLVAGFSDVSSSEDQSPAQEAGIETGDIILQLNGHKIDDMQSFKTIMTQYEKQADPIQLLIKRKEQIFPIEVTPVQDQNQDIYKLGLYIRDATEGIGTLTFYDPVSKRYAALGHVIADQQSKKPLDIFDGHIVLSDVTSINKGESGSPGEKRARIPKKRPGIGTIQKNSDYGIYGEIKSDEFLKDEQFDAIPIARASDVKEGKAQMLTVINGQKVERFDVEIVSSVPSKNPETKGMVIQVTDDELLEASGGIVQGMSGSPIIQDGRIVGAVTHVFLNDPTSGYGVHLEWMLEEAGLTIQESEQQQAS</sequence>
<protein>
    <submittedName>
        <fullName evidence="4">Stage IV sporulation protein B</fullName>
        <ecNumber evidence="4">3.4.21.116</ecNumber>
    </submittedName>
</protein>
<proteinExistence type="predicted"/>
<gene>
    <name evidence="4" type="ORF">ABID56_002449</name>
</gene>
<dbReference type="Pfam" id="PF05580">
    <property type="entry name" value="Peptidase_S55"/>
    <property type="match status" value="1"/>
</dbReference>
<dbReference type="SUPFAM" id="SSF50156">
    <property type="entry name" value="PDZ domain-like"/>
    <property type="match status" value="1"/>
</dbReference>
<dbReference type="PROSITE" id="PS51494">
    <property type="entry name" value="SPOIVB"/>
    <property type="match status" value="1"/>
</dbReference>
<feature type="domain" description="Peptidase S55" evidence="3">
    <location>
        <begin position="118"/>
        <end position="358"/>
    </location>
</feature>
<dbReference type="Pfam" id="PF13180">
    <property type="entry name" value="PDZ_2"/>
    <property type="match status" value="1"/>
</dbReference>
<reference evidence="4 5" key="1">
    <citation type="submission" date="2024-06" db="EMBL/GenBank/DDBJ databases">
        <title>Genomic Encyclopedia of Type Strains, Phase IV (KMG-IV): sequencing the most valuable type-strain genomes for metagenomic binning, comparative biology and taxonomic classification.</title>
        <authorList>
            <person name="Goeker M."/>
        </authorList>
    </citation>
    <scope>NUCLEOTIDE SEQUENCE [LARGE SCALE GENOMIC DNA]</scope>
    <source>
        <strain evidence="4 5">DSM 23520</strain>
    </source>
</reference>
<dbReference type="InterPro" id="IPR008763">
    <property type="entry name" value="Peptidase_S55"/>
</dbReference>
<evidence type="ECO:0000259" key="3">
    <source>
        <dbReference type="PROSITE" id="PS51494"/>
    </source>
</evidence>
<dbReference type="InterPro" id="IPR001478">
    <property type="entry name" value="PDZ"/>
</dbReference>
<keyword evidence="4" id="KW-0378">Hydrolase</keyword>
<dbReference type="Proteomes" id="UP001549167">
    <property type="component" value="Unassembled WGS sequence"/>
</dbReference>
<dbReference type="GO" id="GO:0016787">
    <property type="term" value="F:hydrolase activity"/>
    <property type="evidence" value="ECO:0007669"/>
    <property type="project" value="UniProtKB-KW"/>
</dbReference>
<keyword evidence="1" id="KW-0645">Protease</keyword>
<organism evidence="4 5">
    <name type="scientific">Alkalibacillus flavidus</name>
    <dbReference type="NCBI Taxonomy" id="546021"/>
    <lineage>
        <taxon>Bacteria</taxon>
        <taxon>Bacillati</taxon>
        <taxon>Bacillota</taxon>
        <taxon>Bacilli</taxon>
        <taxon>Bacillales</taxon>
        <taxon>Bacillaceae</taxon>
        <taxon>Alkalibacillus</taxon>
    </lineage>
</organism>
<dbReference type="EMBL" id="JBEPMX010000015">
    <property type="protein sequence ID" value="MET3684323.1"/>
    <property type="molecule type" value="Genomic_DNA"/>
</dbReference>
<dbReference type="InterPro" id="IPR009003">
    <property type="entry name" value="Peptidase_S1_PA"/>
</dbReference>
<evidence type="ECO:0000313" key="5">
    <source>
        <dbReference type="Proteomes" id="UP001549167"/>
    </source>
</evidence>